<dbReference type="InterPro" id="IPR036047">
    <property type="entry name" value="F-box-like_dom_sf"/>
</dbReference>
<name>A0A5M3MUN5_CONPW</name>
<organism evidence="2 3">
    <name type="scientific">Coniophora puteana (strain RWD-64-598)</name>
    <name type="common">Brown rot fungus</name>
    <dbReference type="NCBI Taxonomy" id="741705"/>
    <lineage>
        <taxon>Eukaryota</taxon>
        <taxon>Fungi</taxon>
        <taxon>Dikarya</taxon>
        <taxon>Basidiomycota</taxon>
        <taxon>Agaricomycotina</taxon>
        <taxon>Agaricomycetes</taxon>
        <taxon>Agaricomycetidae</taxon>
        <taxon>Boletales</taxon>
        <taxon>Coniophorineae</taxon>
        <taxon>Coniophoraceae</taxon>
        <taxon>Coniophora</taxon>
    </lineage>
</organism>
<protein>
    <recommendedName>
        <fullName evidence="1">F-box domain-containing protein</fullName>
    </recommendedName>
</protein>
<dbReference type="Pfam" id="PF12937">
    <property type="entry name" value="F-box-like"/>
    <property type="match status" value="1"/>
</dbReference>
<dbReference type="InterPro" id="IPR001810">
    <property type="entry name" value="F-box_dom"/>
</dbReference>
<dbReference type="AlphaFoldDB" id="A0A5M3MUN5"/>
<dbReference type="RefSeq" id="XP_007766692.1">
    <property type="nucleotide sequence ID" value="XM_007768502.1"/>
</dbReference>
<evidence type="ECO:0000313" key="3">
    <source>
        <dbReference type="Proteomes" id="UP000053558"/>
    </source>
</evidence>
<sequence>MTGYIYRSGVQTAEDRLASAVTDTSLVSPSLDLPISSASLPTETLLAIFDYLFKIDGRRLSANPTLFPFSCALVCRRWHDVLCMQPIYWKRMAIALDSQQVSPSIVRDWANASRGMVNHLYVFYRHKVIMDVHAEHEHVDAILREIFPFAVSESILETISINVSYRSTSILAGLHLNHASLPSLRNLQLESFIADTADPIQLDALSCKYLSNIVLDSKSIVDLYSFSSAQSSPWASWKPRDPTLRTARYRPAFNVPAVSPTTFTDALVWLSDKGFKNLYIVDVGFDEENTDQTTSPPSSQVDFLHCEDIGGLYIAEHLTELRASTMVTLVRCTLSSPLPTFSAWSLSLEGITDPSDIYRAIKRWLGQSLIIRNCPAFDDEFLARMALFNDVYHERTTFRDSEGESDFLCPMMTNLYITGPCCSVAALRGLVDARAKIAGRRIQRLSVYKGSALDAEDRAWIQANSGFTWSESR</sequence>
<evidence type="ECO:0000259" key="1">
    <source>
        <dbReference type="Pfam" id="PF12937"/>
    </source>
</evidence>
<dbReference type="EMBL" id="JH711576">
    <property type="protein sequence ID" value="EIW82707.1"/>
    <property type="molecule type" value="Genomic_DNA"/>
</dbReference>
<dbReference type="Gene3D" id="1.20.1280.50">
    <property type="match status" value="1"/>
</dbReference>
<comment type="caution">
    <text evidence="2">The sequence shown here is derived from an EMBL/GenBank/DDBJ whole genome shotgun (WGS) entry which is preliminary data.</text>
</comment>
<dbReference type="OrthoDB" id="2269034at2759"/>
<dbReference type="GeneID" id="19201797"/>
<dbReference type="SUPFAM" id="SSF81383">
    <property type="entry name" value="F-box domain"/>
    <property type="match status" value="1"/>
</dbReference>
<dbReference type="Proteomes" id="UP000053558">
    <property type="component" value="Unassembled WGS sequence"/>
</dbReference>
<feature type="domain" description="F-box" evidence="1">
    <location>
        <begin position="38"/>
        <end position="93"/>
    </location>
</feature>
<keyword evidence="3" id="KW-1185">Reference proteome</keyword>
<gene>
    <name evidence="2" type="ORF">CONPUDRAFT_142892</name>
</gene>
<accession>A0A5M3MUN5</accession>
<dbReference type="KEGG" id="cput:CONPUDRAFT_142892"/>
<evidence type="ECO:0000313" key="2">
    <source>
        <dbReference type="EMBL" id="EIW82707.1"/>
    </source>
</evidence>
<proteinExistence type="predicted"/>
<reference evidence="3" key="1">
    <citation type="journal article" date="2012" name="Science">
        <title>The Paleozoic origin of enzymatic lignin decomposition reconstructed from 31 fungal genomes.</title>
        <authorList>
            <person name="Floudas D."/>
            <person name="Binder M."/>
            <person name="Riley R."/>
            <person name="Barry K."/>
            <person name="Blanchette R.A."/>
            <person name="Henrissat B."/>
            <person name="Martinez A.T."/>
            <person name="Otillar R."/>
            <person name="Spatafora J.W."/>
            <person name="Yadav J.S."/>
            <person name="Aerts A."/>
            <person name="Benoit I."/>
            <person name="Boyd A."/>
            <person name="Carlson A."/>
            <person name="Copeland A."/>
            <person name="Coutinho P.M."/>
            <person name="de Vries R.P."/>
            <person name="Ferreira P."/>
            <person name="Findley K."/>
            <person name="Foster B."/>
            <person name="Gaskell J."/>
            <person name="Glotzer D."/>
            <person name="Gorecki P."/>
            <person name="Heitman J."/>
            <person name="Hesse C."/>
            <person name="Hori C."/>
            <person name="Igarashi K."/>
            <person name="Jurgens J.A."/>
            <person name="Kallen N."/>
            <person name="Kersten P."/>
            <person name="Kohler A."/>
            <person name="Kuees U."/>
            <person name="Kumar T.K.A."/>
            <person name="Kuo A."/>
            <person name="LaButti K."/>
            <person name="Larrondo L.F."/>
            <person name="Lindquist E."/>
            <person name="Ling A."/>
            <person name="Lombard V."/>
            <person name="Lucas S."/>
            <person name="Lundell T."/>
            <person name="Martin R."/>
            <person name="McLaughlin D.J."/>
            <person name="Morgenstern I."/>
            <person name="Morin E."/>
            <person name="Murat C."/>
            <person name="Nagy L.G."/>
            <person name="Nolan M."/>
            <person name="Ohm R.A."/>
            <person name="Patyshakuliyeva A."/>
            <person name="Rokas A."/>
            <person name="Ruiz-Duenas F.J."/>
            <person name="Sabat G."/>
            <person name="Salamov A."/>
            <person name="Samejima M."/>
            <person name="Schmutz J."/>
            <person name="Slot J.C."/>
            <person name="St John F."/>
            <person name="Stenlid J."/>
            <person name="Sun H."/>
            <person name="Sun S."/>
            <person name="Syed K."/>
            <person name="Tsang A."/>
            <person name="Wiebenga A."/>
            <person name="Young D."/>
            <person name="Pisabarro A."/>
            <person name="Eastwood D.C."/>
            <person name="Martin F."/>
            <person name="Cullen D."/>
            <person name="Grigoriev I.V."/>
            <person name="Hibbett D.S."/>
        </authorList>
    </citation>
    <scope>NUCLEOTIDE SEQUENCE [LARGE SCALE GENOMIC DNA]</scope>
    <source>
        <strain evidence="3">RWD-64-598 SS2</strain>
    </source>
</reference>